<keyword evidence="2" id="KW-0479">Metal-binding</keyword>
<dbReference type="AlphaFoldDB" id="A0A0D0HY86"/>
<dbReference type="PIRSF" id="PIRSF006232">
    <property type="entry name" value="Pirin"/>
    <property type="match status" value="1"/>
</dbReference>
<reference evidence="6 7" key="1">
    <citation type="submission" date="2015-01" db="EMBL/GenBank/DDBJ databases">
        <title>Genome sequence of Anoxybacillus ayderensis strain AB04.</title>
        <authorList>
            <person name="Belduz A.O."/>
            <person name="Canakci S."/>
            <person name="Chan K.-G."/>
            <person name="Kahar U.M."/>
            <person name="Yaakob A.S."/>
            <person name="Chan C.S."/>
            <person name="Goh K.M."/>
        </authorList>
    </citation>
    <scope>NUCLEOTIDE SEQUENCE [LARGE SCALE GENOMIC DNA]</scope>
    <source>
        <strain evidence="6 7">AB04</strain>
    </source>
</reference>
<evidence type="ECO:0000259" key="4">
    <source>
        <dbReference type="Pfam" id="PF02678"/>
    </source>
</evidence>
<dbReference type="CDD" id="cd02910">
    <property type="entry name" value="cupin_Yhhw_N"/>
    <property type="match status" value="1"/>
</dbReference>
<sequence length="234" mass="27233">MIHVYPAHERFESNHGWLQSYFSFSFAEYFDRKNMHFGPLRVFNDDIIAPQHGFGAHPHQEMEIVTVVLKGQLEHRDNLGNHRIISFGEVQRMTAGTGIVHSEMNPSTTEEVNLLQLWFLPETYGLTPSYEQVSYDVENMKNRLLPIVSKKQAGEQVAYIHQDITMYLSDLENNKQLTFHQQQGRRMYVFVIEGELVLNDDTVLQRRDAARITDVTRLHITANIDSRFMLIDLP</sequence>
<keyword evidence="7" id="KW-1185">Reference proteome</keyword>
<dbReference type="Pfam" id="PF17954">
    <property type="entry name" value="Pirin_C_2"/>
    <property type="match status" value="1"/>
</dbReference>
<dbReference type="PANTHER" id="PTHR43212:SF3">
    <property type="entry name" value="QUERCETIN 2,3-DIOXYGENASE"/>
    <property type="match status" value="1"/>
</dbReference>
<dbReference type="RefSeq" id="WP_042533974.1">
    <property type="nucleotide sequence ID" value="NZ_JXTG01000001.1"/>
</dbReference>
<feature type="binding site" evidence="2">
    <location>
        <position position="101"/>
    </location>
    <ligand>
        <name>Fe cation</name>
        <dbReference type="ChEBI" id="CHEBI:24875"/>
    </ligand>
</feature>
<keyword evidence="6" id="KW-0560">Oxidoreductase</keyword>
<gene>
    <name evidence="6" type="ORF">JV16_00368</name>
</gene>
<keyword evidence="6" id="KW-0223">Dioxygenase</keyword>
<dbReference type="InterPro" id="IPR041602">
    <property type="entry name" value="Quercetinase_C"/>
</dbReference>
<name>A0A0D0HY86_9BACL</name>
<dbReference type="EMBL" id="JXTG01000001">
    <property type="protein sequence ID" value="KIP22688.1"/>
    <property type="molecule type" value="Genomic_DNA"/>
</dbReference>
<dbReference type="Pfam" id="PF02678">
    <property type="entry name" value="Pirin"/>
    <property type="match status" value="1"/>
</dbReference>
<dbReference type="GO" id="GO:0046872">
    <property type="term" value="F:metal ion binding"/>
    <property type="evidence" value="ECO:0007669"/>
    <property type="project" value="UniProtKB-KW"/>
</dbReference>
<feature type="binding site" evidence="2">
    <location>
        <position position="103"/>
    </location>
    <ligand>
        <name>Fe cation</name>
        <dbReference type="ChEBI" id="CHEBI:24875"/>
    </ligand>
</feature>
<dbReference type="Proteomes" id="UP000032047">
    <property type="component" value="Unassembled WGS sequence"/>
</dbReference>
<accession>A0A0D0HY86</accession>
<evidence type="ECO:0000259" key="5">
    <source>
        <dbReference type="Pfam" id="PF17954"/>
    </source>
</evidence>
<dbReference type="PANTHER" id="PTHR43212">
    <property type="entry name" value="QUERCETIN 2,3-DIOXYGENASE"/>
    <property type="match status" value="1"/>
</dbReference>
<dbReference type="SUPFAM" id="SSF51182">
    <property type="entry name" value="RmlC-like cupins"/>
    <property type="match status" value="1"/>
</dbReference>
<comment type="cofactor">
    <cofactor evidence="2">
        <name>Fe cation</name>
        <dbReference type="ChEBI" id="CHEBI:24875"/>
    </cofactor>
    <text evidence="2">Binds 1 Fe cation per subunit.</text>
</comment>
<dbReference type="EC" id="1.13.11.24" evidence="6"/>
<evidence type="ECO:0000256" key="2">
    <source>
        <dbReference type="PIRSR" id="PIRSR006232-1"/>
    </source>
</evidence>
<evidence type="ECO:0000256" key="1">
    <source>
        <dbReference type="ARBA" id="ARBA00008416"/>
    </source>
</evidence>
<evidence type="ECO:0000313" key="7">
    <source>
        <dbReference type="Proteomes" id="UP000032047"/>
    </source>
</evidence>
<feature type="domain" description="Quercetin 2,3-dioxygenase C-terminal cupin" evidence="5">
    <location>
        <begin position="147"/>
        <end position="233"/>
    </location>
</feature>
<dbReference type="GO" id="GO:0008127">
    <property type="term" value="F:quercetin 2,3-dioxygenase activity"/>
    <property type="evidence" value="ECO:0007669"/>
    <property type="project" value="UniProtKB-EC"/>
</dbReference>
<feature type="domain" description="Pirin N-terminal" evidence="4">
    <location>
        <begin position="13"/>
        <end position="118"/>
    </location>
</feature>
<dbReference type="InterPro" id="IPR003829">
    <property type="entry name" value="Pirin_N_dom"/>
</dbReference>
<dbReference type="PATRIC" id="fig|265546.4.peg.383"/>
<organism evidence="6 7">
    <name type="scientific">Anoxybacillus ayderensis</name>
    <dbReference type="NCBI Taxonomy" id="265546"/>
    <lineage>
        <taxon>Bacteria</taxon>
        <taxon>Bacillati</taxon>
        <taxon>Bacillota</taxon>
        <taxon>Bacilli</taxon>
        <taxon>Bacillales</taxon>
        <taxon>Anoxybacillaceae</taxon>
        <taxon>Anoxybacillus</taxon>
    </lineage>
</organism>
<protein>
    <submittedName>
        <fullName evidence="6">Quercetin 2,3-dioxygenase</fullName>
        <ecNumber evidence="6">1.13.11.24</ecNumber>
    </submittedName>
</protein>
<keyword evidence="2" id="KW-0408">Iron</keyword>
<proteinExistence type="inferred from homology"/>
<evidence type="ECO:0000313" key="6">
    <source>
        <dbReference type="EMBL" id="KIP22688.1"/>
    </source>
</evidence>
<comment type="similarity">
    <text evidence="1 3">Belongs to the pirin family.</text>
</comment>
<feature type="binding site" evidence="2">
    <location>
        <position position="59"/>
    </location>
    <ligand>
        <name>Fe cation</name>
        <dbReference type="ChEBI" id="CHEBI:24875"/>
    </ligand>
</feature>
<comment type="caution">
    <text evidence="6">The sequence shown here is derived from an EMBL/GenBank/DDBJ whole genome shotgun (WGS) entry which is preliminary data.</text>
</comment>
<dbReference type="InterPro" id="IPR011051">
    <property type="entry name" value="RmlC_Cupin_sf"/>
</dbReference>
<dbReference type="Gene3D" id="2.60.120.10">
    <property type="entry name" value="Jelly Rolls"/>
    <property type="match status" value="2"/>
</dbReference>
<evidence type="ECO:0000256" key="3">
    <source>
        <dbReference type="RuleBase" id="RU003457"/>
    </source>
</evidence>
<feature type="binding site" evidence="2">
    <location>
        <position position="57"/>
    </location>
    <ligand>
        <name>Fe cation</name>
        <dbReference type="ChEBI" id="CHEBI:24875"/>
    </ligand>
</feature>
<dbReference type="InterPro" id="IPR014710">
    <property type="entry name" value="RmlC-like_jellyroll"/>
</dbReference>
<dbReference type="InterPro" id="IPR012093">
    <property type="entry name" value="Pirin"/>
</dbReference>